<dbReference type="SUPFAM" id="SSF51735">
    <property type="entry name" value="NAD(P)-binding Rossmann-fold domains"/>
    <property type="match status" value="1"/>
</dbReference>
<dbReference type="Gene3D" id="3.40.50.720">
    <property type="entry name" value="NAD(P)-binding Rossmann-like Domain"/>
    <property type="match status" value="1"/>
</dbReference>
<evidence type="ECO:0000256" key="2">
    <source>
        <dbReference type="ARBA" id="ARBA00023027"/>
    </source>
</evidence>
<protein>
    <submittedName>
        <fullName evidence="5">3-hydroxyisobutyrate dehydrogenase-like beta-hydroxyacid dehydrogenase</fullName>
    </submittedName>
</protein>
<dbReference type="EMBL" id="JBIYDN010000036">
    <property type="protein sequence ID" value="MFK4447585.1"/>
    <property type="molecule type" value="Genomic_DNA"/>
</dbReference>
<dbReference type="Proteomes" id="UP001620514">
    <property type="component" value="Unassembled WGS sequence"/>
</dbReference>
<evidence type="ECO:0000256" key="1">
    <source>
        <dbReference type="ARBA" id="ARBA00023002"/>
    </source>
</evidence>
<dbReference type="SUPFAM" id="SSF48179">
    <property type="entry name" value="6-phosphogluconate dehydrogenase C-terminal domain-like"/>
    <property type="match status" value="1"/>
</dbReference>
<keyword evidence="2" id="KW-0520">NAD</keyword>
<dbReference type="PANTHER" id="PTHR43060:SF15">
    <property type="entry name" value="3-HYDROXYISOBUTYRATE DEHYDROGENASE-LIKE 1, MITOCHONDRIAL-RELATED"/>
    <property type="match status" value="1"/>
</dbReference>
<dbReference type="InterPro" id="IPR029154">
    <property type="entry name" value="HIBADH-like_NADP-bd"/>
</dbReference>
<name>A0ABW8MV39_9BURK</name>
<feature type="domain" description="6-phosphogluconate dehydrogenase NADP-binding" evidence="3">
    <location>
        <begin position="7"/>
        <end position="160"/>
    </location>
</feature>
<dbReference type="Gene3D" id="1.10.1040.10">
    <property type="entry name" value="N-(1-d-carboxylethyl)-l-norvaline Dehydrogenase, domain 2"/>
    <property type="match status" value="1"/>
</dbReference>
<dbReference type="InterPro" id="IPR008927">
    <property type="entry name" value="6-PGluconate_DH-like_C_sf"/>
</dbReference>
<dbReference type="InterPro" id="IPR006115">
    <property type="entry name" value="6PGDH_NADP-bd"/>
</dbReference>
<keyword evidence="6" id="KW-1185">Reference proteome</keyword>
<proteinExistence type="predicted"/>
<dbReference type="InterPro" id="IPR015815">
    <property type="entry name" value="HIBADH-related"/>
</dbReference>
<evidence type="ECO:0000313" key="6">
    <source>
        <dbReference type="Proteomes" id="UP001620514"/>
    </source>
</evidence>
<dbReference type="PANTHER" id="PTHR43060">
    <property type="entry name" value="3-HYDROXYISOBUTYRATE DEHYDROGENASE-LIKE 1, MITOCHONDRIAL-RELATED"/>
    <property type="match status" value="1"/>
</dbReference>
<dbReference type="PIRSF" id="PIRSF000103">
    <property type="entry name" value="HIBADH"/>
    <property type="match status" value="1"/>
</dbReference>
<comment type="caution">
    <text evidence="5">The sequence shown here is derived from an EMBL/GenBank/DDBJ whole genome shotgun (WGS) entry which is preliminary data.</text>
</comment>
<evidence type="ECO:0000259" key="3">
    <source>
        <dbReference type="Pfam" id="PF03446"/>
    </source>
</evidence>
<accession>A0ABW8MV39</accession>
<evidence type="ECO:0000259" key="4">
    <source>
        <dbReference type="Pfam" id="PF14833"/>
    </source>
</evidence>
<gene>
    <name evidence="5" type="ORF">ABH943_007622</name>
</gene>
<reference evidence="5 6" key="1">
    <citation type="submission" date="2024-11" db="EMBL/GenBank/DDBJ databases">
        <title>Using genomics to understand microbial adaptation to soil warming.</title>
        <authorList>
            <person name="Deangelis K.M. PhD."/>
        </authorList>
    </citation>
    <scope>NUCLEOTIDE SEQUENCE [LARGE SCALE GENOMIC DNA]</scope>
    <source>
        <strain evidence="5 6">GAS97</strain>
    </source>
</reference>
<feature type="domain" description="3-hydroxyisobutyrate dehydrogenase-like NAD-binding" evidence="4">
    <location>
        <begin position="168"/>
        <end position="287"/>
    </location>
</feature>
<organism evidence="5 6">
    <name type="scientific">Caballeronia udeis</name>
    <dbReference type="NCBI Taxonomy" id="1232866"/>
    <lineage>
        <taxon>Bacteria</taxon>
        <taxon>Pseudomonadati</taxon>
        <taxon>Pseudomonadota</taxon>
        <taxon>Betaproteobacteria</taxon>
        <taxon>Burkholderiales</taxon>
        <taxon>Burkholderiaceae</taxon>
        <taxon>Caballeronia</taxon>
    </lineage>
</organism>
<keyword evidence="1" id="KW-0560">Oxidoreductase</keyword>
<dbReference type="InterPro" id="IPR036291">
    <property type="entry name" value="NAD(P)-bd_dom_sf"/>
</dbReference>
<evidence type="ECO:0000313" key="5">
    <source>
        <dbReference type="EMBL" id="MFK4447585.1"/>
    </source>
</evidence>
<sequence length="297" mass="30705">MTGAGVTVGFLGTGIMGLPMARRIAGAGYRVVAWNRTHDKATPLAAAGVEVAGRAHDAVRDADVVICMLSSAPACDDILLGDEGVLAEMRASSVLIVMSSIPVDTAQRQATAAAARAVGYLDAPVSGGQKGAQDGTLAIMVGGDESMFERSRAVLQTMGRPTRIGPAGTGQLAKLVNQMMVASTLTAVAEAMLLAERGGADPAQVRAALLGGFADSTILRQHAARMIAQDFQPGGPAKYQVKDTRTAIGFAQSVGLELPVLGLVDDLFSDMVENGDGELDHSAVIRELRRRNGLPVS</sequence>
<dbReference type="Pfam" id="PF03446">
    <property type="entry name" value="NAD_binding_2"/>
    <property type="match status" value="1"/>
</dbReference>
<dbReference type="Pfam" id="PF14833">
    <property type="entry name" value="NAD_binding_11"/>
    <property type="match status" value="1"/>
</dbReference>
<dbReference type="InterPro" id="IPR013328">
    <property type="entry name" value="6PGD_dom2"/>
</dbReference>